<evidence type="ECO:0000313" key="3">
    <source>
        <dbReference type="Proteomes" id="UP000799118"/>
    </source>
</evidence>
<reference evidence="2" key="1">
    <citation type="journal article" date="2019" name="Environ. Microbiol.">
        <title>Fungal ecological strategies reflected in gene transcription - a case study of two litter decomposers.</title>
        <authorList>
            <person name="Barbi F."/>
            <person name="Kohler A."/>
            <person name="Barry K."/>
            <person name="Baskaran P."/>
            <person name="Daum C."/>
            <person name="Fauchery L."/>
            <person name="Ihrmark K."/>
            <person name="Kuo A."/>
            <person name="LaButti K."/>
            <person name="Lipzen A."/>
            <person name="Morin E."/>
            <person name="Grigoriev I.V."/>
            <person name="Henrissat B."/>
            <person name="Lindahl B."/>
            <person name="Martin F."/>
        </authorList>
    </citation>
    <scope>NUCLEOTIDE SEQUENCE</scope>
    <source>
        <strain evidence="2">JB14</strain>
    </source>
</reference>
<name>A0A6A4HST7_9AGAR</name>
<protein>
    <submittedName>
        <fullName evidence="2">Uncharacterized protein</fullName>
    </submittedName>
</protein>
<organism evidence="2 3">
    <name type="scientific">Gymnopus androsaceus JB14</name>
    <dbReference type="NCBI Taxonomy" id="1447944"/>
    <lineage>
        <taxon>Eukaryota</taxon>
        <taxon>Fungi</taxon>
        <taxon>Dikarya</taxon>
        <taxon>Basidiomycota</taxon>
        <taxon>Agaricomycotina</taxon>
        <taxon>Agaricomycetes</taxon>
        <taxon>Agaricomycetidae</taxon>
        <taxon>Agaricales</taxon>
        <taxon>Marasmiineae</taxon>
        <taxon>Omphalotaceae</taxon>
        <taxon>Gymnopus</taxon>
    </lineage>
</organism>
<evidence type="ECO:0000256" key="1">
    <source>
        <dbReference type="SAM" id="MobiDB-lite"/>
    </source>
</evidence>
<dbReference type="EMBL" id="ML769453">
    <property type="protein sequence ID" value="KAE9400831.1"/>
    <property type="molecule type" value="Genomic_DNA"/>
</dbReference>
<proteinExistence type="predicted"/>
<feature type="region of interest" description="Disordered" evidence="1">
    <location>
        <begin position="1"/>
        <end position="31"/>
    </location>
</feature>
<dbReference type="AlphaFoldDB" id="A0A6A4HST7"/>
<sequence length="140" mass="15853">MISGFTESHPDDDENQCNPWGGPQHDSDIADDEYTYAALEHLGFMRSQSPNMYPEHFGMMNDDSDECLSVNSLGMHTSRISDDTEPYRSINSLDEVESIFTSDEAEVLDFHEYLCPTEPNKQQVPQQVHSLIIQQPKIAA</sequence>
<evidence type="ECO:0000313" key="2">
    <source>
        <dbReference type="EMBL" id="KAE9400831.1"/>
    </source>
</evidence>
<accession>A0A6A4HST7</accession>
<keyword evidence="3" id="KW-1185">Reference proteome</keyword>
<dbReference type="Proteomes" id="UP000799118">
    <property type="component" value="Unassembled WGS sequence"/>
</dbReference>
<gene>
    <name evidence="2" type="ORF">BT96DRAFT_992736</name>
</gene>